<accession>A0A3R8S856</accession>
<dbReference type="RefSeq" id="WP_125214678.1">
    <property type="nucleotide sequence ID" value="NZ_PDES01000015.1"/>
</dbReference>
<reference evidence="1 2" key="1">
    <citation type="submission" date="2017-10" db="EMBL/GenBank/DDBJ databases">
        <title>Draft genome of actinobacteria isolated from guarana (Paullinia cupana (Mart.) Ducke.</title>
        <authorList>
            <person name="Siqueira K.A."/>
            <person name="Liotti R.G."/>
            <person name="Mendes T.A."/>
            <person name="Soares M.A."/>
        </authorList>
    </citation>
    <scope>NUCLEOTIDE SEQUENCE [LARGE SCALE GENOMIC DNA]</scope>
    <source>
        <strain evidence="1 2">199</strain>
    </source>
</reference>
<proteinExistence type="predicted"/>
<comment type="caution">
    <text evidence="1">The sequence shown here is derived from an EMBL/GenBank/DDBJ whole genome shotgun (WGS) entry which is preliminary data.</text>
</comment>
<dbReference type="Proteomes" id="UP000276379">
    <property type="component" value="Unassembled WGS sequence"/>
</dbReference>
<gene>
    <name evidence="1" type="ORF">CQW44_30400</name>
</gene>
<sequence>MQLQFPEPVHGAISVAAGEAAKTDGMARAEAHTPVDWATACQNGIREMARRGVPFQAADLIAEGLVDEPERPAMWGPQFGIAARAGVIEHAGVVPSTRATVHRSLCRQWIGAAGQRKVVA</sequence>
<organism evidence="1 2">
    <name type="scientific">Streptomyces griseofuscus</name>
    <dbReference type="NCBI Taxonomy" id="146922"/>
    <lineage>
        <taxon>Bacteria</taxon>
        <taxon>Bacillati</taxon>
        <taxon>Actinomycetota</taxon>
        <taxon>Actinomycetes</taxon>
        <taxon>Kitasatosporales</taxon>
        <taxon>Streptomycetaceae</taxon>
        <taxon>Streptomyces</taxon>
    </lineage>
</organism>
<protein>
    <submittedName>
        <fullName evidence="1">Uncharacterized protein</fullName>
    </submittedName>
</protein>
<keyword evidence="2" id="KW-1185">Reference proteome</keyword>
<dbReference type="EMBL" id="PDES01000015">
    <property type="protein sequence ID" value="RRQ81514.1"/>
    <property type="molecule type" value="Genomic_DNA"/>
</dbReference>
<evidence type="ECO:0000313" key="1">
    <source>
        <dbReference type="EMBL" id="RRQ81514.1"/>
    </source>
</evidence>
<evidence type="ECO:0000313" key="2">
    <source>
        <dbReference type="Proteomes" id="UP000276379"/>
    </source>
</evidence>
<name>A0A3R8S856_9ACTN</name>
<dbReference type="AlphaFoldDB" id="A0A3R8S856"/>